<dbReference type="Proteomes" id="UP000184488">
    <property type="component" value="Unassembled WGS sequence"/>
</dbReference>
<accession>A0A1M6GVP8</accession>
<organism evidence="1 2">
    <name type="scientific">Flavobacterium terrae</name>
    <dbReference type="NCBI Taxonomy" id="415425"/>
    <lineage>
        <taxon>Bacteria</taxon>
        <taxon>Pseudomonadati</taxon>
        <taxon>Bacteroidota</taxon>
        <taxon>Flavobacteriia</taxon>
        <taxon>Flavobacteriales</taxon>
        <taxon>Flavobacteriaceae</taxon>
        <taxon>Flavobacterium</taxon>
    </lineage>
</organism>
<dbReference type="RefSeq" id="WP_073312078.1">
    <property type="nucleotide sequence ID" value="NZ_FQZI01000006.1"/>
</dbReference>
<proteinExistence type="predicted"/>
<sequence>METIKETKELKIILDFLHSIGISVVEKELPTDTFLPGLSIGPNCLEVDFDKLLYPGDILHEAGHLAVTTSADRALIGTNKMPEEWPTQGDEIATMLWSFLASEHLQLPIDYVFHPNGYKNQSEWLIENYSKGNYIGLPLLEWMGLASKETNDASNTFPKMIKWLRD</sequence>
<name>A0A1M6GVP8_9FLAO</name>
<reference evidence="2" key="1">
    <citation type="submission" date="2016-11" db="EMBL/GenBank/DDBJ databases">
        <authorList>
            <person name="Varghese N."/>
            <person name="Submissions S."/>
        </authorList>
    </citation>
    <scope>NUCLEOTIDE SEQUENCE [LARGE SCALE GENOMIC DNA]</scope>
    <source>
        <strain evidence="2">DSM 18829</strain>
    </source>
</reference>
<dbReference type="OrthoDB" id="1441538at2"/>
<evidence type="ECO:0000313" key="1">
    <source>
        <dbReference type="EMBL" id="SHJ13954.1"/>
    </source>
</evidence>
<keyword evidence="2" id="KW-1185">Reference proteome</keyword>
<gene>
    <name evidence="1" type="ORF">SAMN05444363_2752</name>
</gene>
<dbReference type="STRING" id="415425.SAMN05444363_2752"/>
<evidence type="ECO:0008006" key="3">
    <source>
        <dbReference type="Google" id="ProtNLM"/>
    </source>
</evidence>
<dbReference type="EMBL" id="FQZI01000006">
    <property type="protein sequence ID" value="SHJ13954.1"/>
    <property type="molecule type" value="Genomic_DNA"/>
</dbReference>
<evidence type="ECO:0000313" key="2">
    <source>
        <dbReference type="Proteomes" id="UP000184488"/>
    </source>
</evidence>
<dbReference type="AlphaFoldDB" id="A0A1M6GVP8"/>
<protein>
    <recommendedName>
        <fullName evidence="3">IrrE N-terminal-like domain-containing protein</fullName>
    </recommendedName>
</protein>